<keyword evidence="3" id="KW-1185">Reference proteome</keyword>
<dbReference type="InterPro" id="IPR032109">
    <property type="entry name" value="Big_3_5"/>
</dbReference>
<dbReference type="InterPro" id="IPR013783">
    <property type="entry name" value="Ig-like_fold"/>
</dbReference>
<name>A0ABP7XC60_9ACTN</name>
<sequence>MVRLPRALTTVASAVLSAATTVVATLSIALMAPLLALAVLFGAVGLVAAPADAAATRLIQGVVWDQSGRAIDDVLVEAVDADGDVAASAFTYASAWDSGPQHGYFFLEVGPGDYTIRLSKAGYRSGTVEDVVVTRRHGAALGDLVIKRRPAVSRTTASLVDDRVSTADDVLVRVAVTSSATDRPTGTLSVVDAGRTVASTALRPNRHGRAVLSLGQLRRGVHLLQVRYTGDDLVLGSASQRLMLVVSRYHRGRVTAQAARVVTSAW</sequence>
<dbReference type="EMBL" id="BAAAZH010000006">
    <property type="protein sequence ID" value="GAA4111236.1"/>
    <property type="molecule type" value="Genomic_DNA"/>
</dbReference>
<dbReference type="Pfam" id="PF13620">
    <property type="entry name" value="CarboxypepD_reg"/>
    <property type="match status" value="1"/>
</dbReference>
<feature type="domain" description="Bacterial Ig-like" evidence="1">
    <location>
        <begin position="164"/>
        <end position="246"/>
    </location>
</feature>
<evidence type="ECO:0000259" key="1">
    <source>
        <dbReference type="Pfam" id="PF16640"/>
    </source>
</evidence>
<proteinExistence type="predicted"/>
<accession>A0ABP7XC60</accession>
<dbReference type="RefSeq" id="WP_344731828.1">
    <property type="nucleotide sequence ID" value="NZ_BAAAZH010000006.1"/>
</dbReference>
<dbReference type="InterPro" id="IPR008969">
    <property type="entry name" value="CarboxyPept-like_regulatory"/>
</dbReference>
<comment type="caution">
    <text evidence="2">The sequence shown here is derived from an EMBL/GenBank/DDBJ whole genome shotgun (WGS) entry which is preliminary data.</text>
</comment>
<dbReference type="SUPFAM" id="SSF49464">
    <property type="entry name" value="Carboxypeptidase regulatory domain-like"/>
    <property type="match status" value="1"/>
</dbReference>
<evidence type="ECO:0000313" key="2">
    <source>
        <dbReference type="EMBL" id="GAA4111236.1"/>
    </source>
</evidence>
<dbReference type="Gene3D" id="2.60.40.1120">
    <property type="entry name" value="Carboxypeptidase-like, regulatory domain"/>
    <property type="match status" value="1"/>
</dbReference>
<dbReference type="Gene3D" id="2.60.40.10">
    <property type="entry name" value="Immunoglobulins"/>
    <property type="match status" value="1"/>
</dbReference>
<evidence type="ECO:0000313" key="3">
    <source>
        <dbReference type="Proteomes" id="UP001501495"/>
    </source>
</evidence>
<dbReference type="Proteomes" id="UP001501495">
    <property type="component" value="Unassembled WGS sequence"/>
</dbReference>
<organism evidence="2 3">
    <name type="scientific">Nocardioides fonticola</name>
    <dbReference type="NCBI Taxonomy" id="450363"/>
    <lineage>
        <taxon>Bacteria</taxon>
        <taxon>Bacillati</taxon>
        <taxon>Actinomycetota</taxon>
        <taxon>Actinomycetes</taxon>
        <taxon>Propionibacteriales</taxon>
        <taxon>Nocardioidaceae</taxon>
        <taxon>Nocardioides</taxon>
    </lineage>
</organism>
<gene>
    <name evidence="2" type="ORF">GCM10022215_06920</name>
</gene>
<protein>
    <recommendedName>
        <fullName evidence="1">Bacterial Ig-like domain-containing protein</fullName>
    </recommendedName>
</protein>
<dbReference type="Pfam" id="PF16640">
    <property type="entry name" value="Big_3_5"/>
    <property type="match status" value="1"/>
</dbReference>
<reference evidence="3" key="1">
    <citation type="journal article" date="2019" name="Int. J. Syst. Evol. Microbiol.">
        <title>The Global Catalogue of Microorganisms (GCM) 10K type strain sequencing project: providing services to taxonomists for standard genome sequencing and annotation.</title>
        <authorList>
            <consortium name="The Broad Institute Genomics Platform"/>
            <consortium name="The Broad Institute Genome Sequencing Center for Infectious Disease"/>
            <person name="Wu L."/>
            <person name="Ma J."/>
        </authorList>
    </citation>
    <scope>NUCLEOTIDE SEQUENCE [LARGE SCALE GENOMIC DNA]</scope>
    <source>
        <strain evidence="3">JCM 16703</strain>
    </source>
</reference>